<feature type="non-terminal residue" evidence="1">
    <location>
        <position position="172"/>
    </location>
</feature>
<evidence type="ECO:0000313" key="1">
    <source>
        <dbReference type="EMBL" id="VDI38410.1"/>
    </source>
</evidence>
<dbReference type="InterPro" id="IPR050135">
    <property type="entry name" value="dGTPase-like"/>
</dbReference>
<comment type="caution">
    <text evidence="1">The sequence shown here is derived from an EMBL/GenBank/DDBJ whole genome shotgun (WGS) entry which is preliminary data.</text>
</comment>
<dbReference type="SUPFAM" id="SSF109604">
    <property type="entry name" value="HD-domain/PDEase-like"/>
    <property type="match status" value="1"/>
</dbReference>
<dbReference type="GO" id="GO:0006203">
    <property type="term" value="P:dGTP catabolic process"/>
    <property type="evidence" value="ECO:0007669"/>
    <property type="project" value="TreeGrafter"/>
</dbReference>
<dbReference type="PANTHER" id="PTHR11373:SF4">
    <property type="entry name" value="DEOXYNUCLEOSIDE TRIPHOSPHATE TRIPHOSPHOHYDROLASE SAMHD1"/>
    <property type="match status" value="1"/>
</dbReference>
<protein>
    <submittedName>
        <fullName evidence="1">Uncharacterized protein</fullName>
    </submittedName>
</protein>
<dbReference type="PANTHER" id="PTHR11373">
    <property type="entry name" value="DEOXYNUCLEOSIDE TRIPHOSPHATE TRIPHOSPHOHYDROLASE"/>
    <property type="match status" value="1"/>
</dbReference>
<gene>
    <name evidence="1" type="ORF">MGAL_10B077399</name>
</gene>
<proteinExistence type="predicted"/>
<keyword evidence="2" id="KW-1185">Reference proteome</keyword>
<evidence type="ECO:0000313" key="2">
    <source>
        <dbReference type="Proteomes" id="UP000596742"/>
    </source>
</evidence>
<reference evidence="1" key="1">
    <citation type="submission" date="2018-11" db="EMBL/GenBank/DDBJ databases">
        <authorList>
            <person name="Alioto T."/>
            <person name="Alioto T."/>
        </authorList>
    </citation>
    <scope>NUCLEOTIDE SEQUENCE</scope>
</reference>
<dbReference type="AlphaFoldDB" id="A0A8B6ETL9"/>
<organism evidence="1 2">
    <name type="scientific">Mytilus galloprovincialis</name>
    <name type="common">Mediterranean mussel</name>
    <dbReference type="NCBI Taxonomy" id="29158"/>
    <lineage>
        <taxon>Eukaryota</taxon>
        <taxon>Metazoa</taxon>
        <taxon>Spiralia</taxon>
        <taxon>Lophotrochozoa</taxon>
        <taxon>Mollusca</taxon>
        <taxon>Bivalvia</taxon>
        <taxon>Autobranchia</taxon>
        <taxon>Pteriomorphia</taxon>
        <taxon>Mytilida</taxon>
        <taxon>Mytiloidea</taxon>
        <taxon>Mytilidae</taxon>
        <taxon>Mytilinae</taxon>
        <taxon>Mytilus</taxon>
    </lineage>
</organism>
<feature type="non-terminal residue" evidence="1">
    <location>
        <position position="1"/>
    </location>
</feature>
<dbReference type="Gene3D" id="1.10.3210.10">
    <property type="entry name" value="Hypothetical protein af1432"/>
    <property type="match status" value="1"/>
</dbReference>
<sequence length="172" mass="19774">IVCNNSSGIDVDKWDYFARDCQLLGIKNTFDHHRFMKFVRVINVGDPGRLQICFKDKEAETLYGMYLIRATLQRRAYKHRVVNAIEFMIKDALVSAGTTITIPGENGKPRSLSKCIDDCEAYTKLNDSIFNMIILSTDDALDEARKILQRIERRQLYRCVGETVSLEADMKK</sequence>
<accession>A0A8B6ETL9</accession>
<name>A0A8B6ETL9_MYTGA</name>
<dbReference type="Proteomes" id="UP000596742">
    <property type="component" value="Unassembled WGS sequence"/>
</dbReference>
<dbReference type="GO" id="GO:0008832">
    <property type="term" value="F:dGTPase activity"/>
    <property type="evidence" value="ECO:0007669"/>
    <property type="project" value="TreeGrafter"/>
</dbReference>
<dbReference type="EMBL" id="UYJE01005580">
    <property type="protein sequence ID" value="VDI38410.1"/>
    <property type="molecule type" value="Genomic_DNA"/>
</dbReference>
<dbReference type="OrthoDB" id="9991235at2759"/>
<dbReference type="GO" id="GO:0005634">
    <property type="term" value="C:nucleus"/>
    <property type="evidence" value="ECO:0007669"/>
    <property type="project" value="TreeGrafter"/>
</dbReference>